<reference evidence="3 4" key="1">
    <citation type="submission" date="2015-01" db="EMBL/GenBank/DDBJ databases">
        <title>Genome sequence of Jeotgalibacillus alimentarius.</title>
        <authorList>
            <person name="Goh K.M."/>
            <person name="Chan K.-G."/>
            <person name="Yaakop A.S."/>
            <person name="Ee R."/>
            <person name="Gan H.M."/>
            <person name="Chan C.S."/>
        </authorList>
    </citation>
    <scope>NUCLEOTIDE SEQUENCE [LARGE SCALE GENOMIC DNA]</scope>
    <source>
        <strain evidence="3 4">YKJ-13</strain>
    </source>
</reference>
<dbReference type="InterPro" id="IPR016181">
    <property type="entry name" value="Acyl_CoA_acyltransferase"/>
</dbReference>
<dbReference type="PANTHER" id="PTHR13947:SF37">
    <property type="entry name" value="LD18367P"/>
    <property type="match status" value="1"/>
</dbReference>
<dbReference type="EMBL" id="JXRQ01000030">
    <property type="protein sequence ID" value="KIL42718.1"/>
    <property type="molecule type" value="Genomic_DNA"/>
</dbReference>
<comment type="caution">
    <text evidence="3">The sequence shown here is derived from an EMBL/GenBank/DDBJ whole genome shotgun (WGS) entry which is preliminary data.</text>
</comment>
<dbReference type="STRING" id="135826.KP77_33480"/>
<dbReference type="Pfam" id="PF00583">
    <property type="entry name" value="Acetyltransf_1"/>
    <property type="match status" value="1"/>
</dbReference>
<evidence type="ECO:0000313" key="4">
    <source>
        <dbReference type="Proteomes" id="UP000031950"/>
    </source>
</evidence>
<dbReference type="PANTHER" id="PTHR13947">
    <property type="entry name" value="GNAT FAMILY N-ACETYLTRANSFERASE"/>
    <property type="match status" value="1"/>
</dbReference>
<evidence type="ECO:0000313" key="3">
    <source>
        <dbReference type="EMBL" id="KIL42718.1"/>
    </source>
</evidence>
<dbReference type="RefSeq" id="WP_041123852.1">
    <property type="nucleotide sequence ID" value="NZ_JXRQ01000030.1"/>
</dbReference>
<dbReference type="Gene3D" id="3.40.630.30">
    <property type="match status" value="1"/>
</dbReference>
<dbReference type="SUPFAM" id="SSF55729">
    <property type="entry name" value="Acyl-CoA N-acyltransferases (Nat)"/>
    <property type="match status" value="1"/>
</dbReference>
<proteinExistence type="predicted"/>
<dbReference type="OrthoDB" id="162775at2"/>
<dbReference type="InterPro" id="IPR000182">
    <property type="entry name" value="GNAT_dom"/>
</dbReference>
<dbReference type="PATRIC" id="fig|135826.4.peg.3325"/>
<accession>A0A0C2VFC4</accession>
<protein>
    <submittedName>
        <fullName evidence="3">Acyltransferase</fullName>
    </submittedName>
</protein>
<organism evidence="3 4">
    <name type="scientific">Jeotgalibacillus alimentarius</name>
    <dbReference type="NCBI Taxonomy" id="135826"/>
    <lineage>
        <taxon>Bacteria</taxon>
        <taxon>Bacillati</taxon>
        <taxon>Bacillota</taxon>
        <taxon>Bacilli</taxon>
        <taxon>Bacillales</taxon>
        <taxon>Caryophanaceae</taxon>
        <taxon>Jeotgalibacillus</taxon>
    </lineage>
</organism>
<keyword evidence="3" id="KW-0012">Acyltransferase</keyword>
<dbReference type="InterPro" id="IPR050769">
    <property type="entry name" value="NAT_camello-type"/>
</dbReference>
<dbReference type="AlphaFoldDB" id="A0A0C2VFC4"/>
<feature type="domain" description="N-acetyltransferase" evidence="2">
    <location>
        <begin position="1"/>
        <end position="148"/>
    </location>
</feature>
<dbReference type="Proteomes" id="UP000031950">
    <property type="component" value="Unassembled WGS sequence"/>
</dbReference>
<name>A0A0C2VFC4_9BACL</name>
<keyword evidence="1 3" id="KW-0808">Transferase</keyword>
<evidence type="ECO:0000256" key="1">
    <source>
        <dbReference type="ARBA" id="ARBA00022679"/>
    </source>
</evidence>
<keyword evidence="4" id="KW-1185">Reference proteome</keyword>
<gene>
    <name evidence="3" type="ORF">KP77_33480</name>
</gene>
<evidence type="ECO:0000259" key="2">
    <source>
        <dbReference type="PROSITE" id="PS51186"/>
    </source>
</evidence>
<sequence length="150" mass="17227">MRLERVPVEKRNDYIDWLLLADDSKEAVLTYIESGDFYLIYIEEDISGVVLMTPVSEDQIELKNIALAENRRGKGTGRAVIEKAVVLYRDQGYKSMIVGTANSSIENLAFYQKAGFRMGSIKKDFFADYEPPIYEHGIRALDMVMFERKL</sequence>
<dbReference type="CDD" id="cd04301">
    <property type="entry name" value="NAT_SF"/>
    <property type="match status" value="1"/>
</dbReference>
<dbReference type="PROSITE" id="PS51186">
    <property type="entry name" value="GNAT"/>
    <property type="match status" value="1"/>
</dbReference>
<dbReference type="GO" id="GO:0008080">
    <property type="term" value="F:N-acetyltransferase activity"/>
    <property type="evidence" value="ECO:0007669"/>
    <property type="project" value="InterPro"/>
</dbReference>